<dbReference type="OrthoDB" id="2017723at2759"/>
<keyword evidence="3" id="KW-1133">Transmembrane helix</keyword>
<feature type="compositionally biased region" description="Basic residues" evidence="2">
    <location>
        <begin position="1"/>
        <end position="19"/>
    </location>
</feature>
<comment type="caution">
    <text evidence="4">The sequence shown here is derived from an EMBL/GenBank/DDBJ whole genome shotgun (WGS) entry which is preliminary data.</text>
</comment>
<feature type="compositionally biased region" description="Acidic residues" evidence="2">
    <location>
        <begin position="25"/>
        <end position="56"/>
    </location>
</feature>
<evidence type="ECO:0000313" key="4">
    <source>
        <dbReference type="EMBL" id="GHP02652.1"/>
    </source>
</evidence>
<dbReference type="Proteomes" id="UP000660262">
    <property type="component" value="Unassembled WGS sequence"/>
</dbReference>
<organism evidence="4 5">
    <name type="scientific">Pycnococcus provasolii</name>
    <dbReference type="NCBI Taxonomy" id="41880"/>
    <lineage>
        <taxon>Eukaryota</taxon>
        <taxon>Viridiplantae</taxon>
        <taxon>Chlorophyta</taxon>
        <taxon>Pseudoscourfieldiophyceae</taxon>
        <taxon>Pseudoscourfieldiales</taxon>
        <taxon>Pycnococcaceae</taxon>
        <taxon>Pycnococcus</taxon>
    </lineage>
</organism>
<protein>
    <submittedName>
        <fullName evidence="4">Uncharacterized protein</fullName>
    </submittedName>
</protein>
<keyword evidence="3" id="KW-0472">Membrane</keyword>
<evidence type="ECO:0000256" key="3">
    <source>
        <dbReference type="SAM" id="Phobius"/>
    </source>
</evidence>
<evidence type="ECO:0000313" key="5">
    <source>
        <dbReference type="Proteomes" id="UP000660262"/>
    </source>
</evidence>
<proteinExistence type="predicted"/>
<feature type="transmembrane region" description="Helical" evidence="3">
    <location>
        <begin position="103"/>
        <end position="122"/>
    </location>
</feature>
<sequence>MPRPRVMRKVHSKKGPKGGKKGEAADGDNAEDDDEYEYSDDNTEYTETEYTDDDQGSEYTAMTAAPEAPATGATEERTSEQTEEVVNFLHNKYETYEERVKDYSNLFFFLVFGVIYITMLALERSTNDSYQVQNTLNSRLIPEEKTMASLDEVTSWFEDTLTATWKDPTCGDGLCEEPFEFPRYSQFGCRADCGDMSSRFQLEKLQVDLKWDFSHARGTPSTDLMGLAKWNLCPAESGSEKPPHGADCYYKEDQGFDRVKGDCYGSQCPAPLILTDVPAGSWEVRVKGDVFHKITGAVRSNDNVTLDSDKVKQNLAQLAARRVADEESRILTNASKYMTMSTEELVYTTKKVQLDFLQGAIQRTLITPAEAQLKARQAETPVNDTLVAQAQGVVDEYKNLYDEALTNFTRDVKNIYLCRGMKVAINDDGTMKPVGESAVASKPGDAVCASESFDAEEEFKLLNSTWDGNIRLSVLERRKLSEDNGTAYLDTLMADLSVSDPTVHREVAAALGTRAFNVRQASVKTLWADYVLKIYDQINAQAGRARDFLITSRVRSESFEAIAPKASERGQSKSSHKLGACFLFQTRNMYRKKIIFRSVKV</sequence>
<accession>A0A830H7V1</accession>
<dbReference type="AlphaFoldDB" id="A0A830H7V1"/>
<evidence type="ECO:0000256" key="2">
    <source>
        <dbReference type="SAM" id="MobiDB-lite"/>
    </source>
</evidence>
<keyword evidence="5" id="KW-1185">Reference proteome</keyword>
<feature type="region of interest" description="Disordered" evidence="2">
    <location>
        <begin position="1"/>
        <end position="57"/>
    </location>
</feature>
<reference evidence="4" key="1">
    <citation type="submission" date="2020-10" db="EMBL/GenBank/DDBJ databases">
        <title>Unveiling of a novel bifunctional photoreceptor, Dualchrome1, isolated from a cosmopolitan green alga.</title>
        <authorList>
            <person name="Suzuki S."/>
            <person name="Kawachi M."/>
        </authorList>
    </citation>
    <scope>NUCLEOTIDE SEQUENCE</scope>
    <source>
        <strain evidence="4">NIES 2893</strain>
    </source>
</reference>
<dbReference type="EMBL" id="BNJQ01000003">
    <property type="protein sequence ID" value="GHP02652.1"/>
    <property type="molecule type" value="Genomic_DNA"/>
</dbReference>
<gene>
    <name evidence="4" type="ORF">PPROV_000140800</name>
</gene>
<keyword evidence="1" id="KW-0175">Coiled coil</keyword>
<feature type="coiled-coil region" evidence="1">
    <location>
        <begin position="79"/>
        <end position="106"/>
    </location>
</feature>
<name>A0A830H7V1_9CHLO</name>
<evidence type="ECO:0000256" key="1">
    <source>
        <dbReference type="SAM" id="Coils"/>
    </source>
</evidence>
<keyword evidence="3" id="KW-0812">Transmembrane</keyword>